<organism evidence="1 2">
    <name type="scientific">Romanomermis culicivorax</name>
    <name type="common">Nematode worm</name>
    <dbReference type="NCBI Taxonomy" id="13658"/>
    <lineage>
        <taxon>Eukaryota</taxon>
        <taxon>Metazoa</taxon>
        <taxon>Ecdysozoa</taxon>
        <taxon>Nematoda</taxon>
        <taxon>Enoplea</taxon>
        <taxon>Dorylaimia</taxon>
        <taxon>Mermithida</taxon>
        <taxon>Mermithoidea</taxon>
        <taxon>Mermithidae</taxon>
        <taxon>Romanomermis</taxon>
    </lineage>
</organism>
<keyword evidence="1" id="KW-1185">Reference proteome</keyword>
<dbReference type="Proteomes" id="UP000887565">
    <property type="component" value="Unplaced"/>
</dbReference>
<evidence type="ECO:0000313" key="2">
    <source>
        <dbReference type="WBParaSite" id="nRc.2.0.1.t20936-RA"/>
    </source>
</evidence>
<name>A0A915J3F2_ROMCU</name>
<sequence length="66" mass="7137">MARLAYYFRKGAVVGPNWRTMSKVQAEIAANPNLNLDEIPLHCVPVTAEASAISADAIGDHRSITN</sequence>
<accession>A0A915J3F2</accession>
<dbReference type="AlphaFoldDB" id="A0A915J3F2"/>
<protein>
    <submittedName>
        <fullName evidence="2">Uncharacterized protein</fullName>
    </submittedName>
</protein>
<dbReference type="WBParaSite" id="nRc.2.0.1.t20936-RA">
    <property type="protein sequence ID" value="nRc.2.0.1.t20936-RA"/>
    <property type="gene ID" value="nRc.2.0.1.g20936"/>
</dbReference>
<evidence type="ECO:0000313" key="1">
    <source>
        <dbReference type="Proteomes" id="UP000887565"/>
    </source>
</evidence>
<reference evidence="2" key="1">
    <citation type="submission" date="2022-11" db="UniProtKB">
        <authorList>
            <consortium name="WormBaseParasite"/>
        </authorList>
    </citation>
    <scope>IDENTIFICATION</scope>
</reference>
<proteinExistence type="predicted"/>